<dbReference type="Proteomes" id="UP000092574">
    <property type="component" value="Chromosome"/>
</dbReference>
<reference evidence="1" key="1">
    <citation type="submission" date="2017-04" db="EMBL/GenBank/DDBJ databases">
        <title>Complete Genome Sequences of Twelve Strains of a Stable Defined Moderately Diverse Mouse Microbiota 2 (sDMDMm2).</title>
        <authorList>
            <person name="Uchimura Y."/>
            <person name="Wyss M."/>
            <person name="Brugiroux S."/>
            <person name="Limenitakis J.P."/>
            <person name="Stecher B."/>
            <person name="McCoy K.D."/>
            <person name="Macpherson A.J."/>
        </authorList>
    </citation>
    <scope>NUCLEOTIDE SEQUENCE</scope>
    <source>
        <strain evidence="1">YL58</strain>
    </source>
</reference>
<evidence type="ECO:0000313" key="2">
    <source>
        <dbReference type="Proteomes" id="UP000092574"/>
    </source>
</evidence>
<gene>
    <name evidence="1" type="ORF">A4V09_11965</name>
</gene>
<organism evidence="1 2">
    <name type="scientific">Blautia pseudococcoides</name>
    <dbReference type="NCBI Taxonomy" id="1796616"/>
    <lineage>
        <taxon>Bacteria</taxon>
        <taxon>Bacillati</taxon>
        <taxon>Bacillota</taxon>
        <taxon>Clostridia</taxon>
        <taxon>Lachnospirales</taxon>
        <taxon>Lachnospiraceae</taxon>
        <taxon>Blautia</taxon>
    </lineage>
</organism>
<dbReference type="KEGG" id="byl:A4V09_11965"/>
<dbReference type="EMBL" id="CP015405">
    <property type="protein sequence ID" value="ANU76421.2"/>
    <property type="molecule type" value="Genomic_DNA"/>
</dbReference>
<protein>
    <submittedName>
        <fullName evidence="1">Uncharacterized protein</fullName>
    </submittedName>
</protein>
<name>A0A1C7I9W0_9FIRM</name>
<accession>A0A1C7I9W0</accession>
<keyword evidence="2" id="KW-1185">Reference proteome</keyword>
<sequence>MINDGPDRMKMIWSTFPVTEGSGIIWKEACPSTLYISRAAYCAEIRCIWWSRSAWLQKYRGRNPGLHCLS</sequence>
<dbReference type="STRING" id="1796616.A4V09_11965"/>
<proteinExistence type="predicted"/>
<dbReference type="AlphaFoldDB" id="A0A1C7I9W0"/>
<evidence type="ECO:0000313" key="1">
    <source>
        <dbReference type="EMBL" id="ANU76421.2"/>
    </source>
</evidence>